<comment type="caution">
    <text evidence="1">The sequence shown here is derived from an EMBL/GenBank/DDBJ whole genome shotgun (WGS) entry which is preliminary data.</text>
</comment>
<evidence type="ECO:0000313" key="1">
    <source>
        <dbReference type="EMBL" id="GJU05299.1"/>
    </source>
</evidence>
<organism evidence="1 2">
    <name type="scientific">Tanacetum coccineum</name>
    <dbReference type="NCBI Taxonomy" id="301880"/>
    <lineage>
        <taxon>Eukaryota</taxon>
        <taxon>Viridiplantae</taxon>
        <taxon>Streptophyta</taxon>
        <taxon>Embryophyta</taxon>
        <taxon>Tracheophyta</taxon>
        <taxon>Spermatophyta</taxon>
        <taxon>Magnoliopsida</taxon>
        <taxon>eudicotyledons</taxon>
        <taxon>Gunneridae</taxon>
        <taxon>Pentapetalae</taxon>
        <taxon>asterids</taxon>
        <taxon>campanulids</taxon>
        <taxon>Asterales</taxon>
        <taxon>Asteraceae</taxon>
        <taxon>Asteroideae</taxon>
        <taxon>Anthemideae</taxon>
        <taxon>Anthemidinae</taxon>
        <taxon>Tanacetum</taxon>
    </lineage>
</organism>
<gene>
    <name evidence="1" type="ORF">Tco_1121729</name>
</gene>
<sequence length="104" mass="12307">MGQHRPDMQRLPYDTPNGWLAGEHMNSWVDLMIRRRPLNANWTVAYTSTISVHPENNQFIIMNDPHVIGTLDGSTRPQKTQNDYTFDEMVEWAEQEHFEYKETK</sequence>
<keyword evidence="2" id="KW-1185">Reference proteome</keyword>
<feature type="non-terminal residue" evidence="1">
    <location>
        <position position="104"/>
    </location>
</feature>
<evidence type="ECO:0000313" key="2">
    <source>
        <dbReference type="Proteomes" id="UP001151760"/>
    </source>
</evidence>
<protein>
    <submittedName>
        <fullName evidence="1">Uncharacterized protein</fullName>
    </submittedName>
</protein>
<dbReference type="EMBL" id="BQNB010021335">
    <property type="protein sequence ID" value="GJU05299.1"/>
    <property type="molecule type" value="Genomic_DNA"/>
</dbReference>
<reference evidence="1" key="2">
    <citation type="submission" date="2022-01" db="EMBL/GenBank/DDBJ databases">
        <authorList>
            <person name="Yamashiro T."/>
            <person name="Shiraishi A."/>
            <person name="Satake H."/>
            <person name="Nakayama K."/>
        </authorList>
    </citation>
    <scope>NUCLEOTIDE SEQUENCE</scope>
</reference>
<dbReference type="Proteomes" id="UP001151760">
    <property type="component" value="Unassembled WGS sequence"/>
</dbReference>
<name>A0ABQ5IYR2_9ASTR</name>
<reference evidence="1" key="1">
    <citation type="journal article" date="2022" name="Int. J. Mol. Sci.">
        <title>Draft Genome of Tanacetum Coccineum: Genomic Comparison of Closely Related Tanacetum-Family Plants.</title>
        <authorList>
            <person name="Yamashiro T."/>
            <person name="Shiraishi A."/>
            <person name="Nakayama K."/>
            <person name="Satake H."/>
        </authorList>
    </citation>
    <scope>NUCLEOTIDE SEQUENCE</scope>
</reference>
<accession>A0ABQ5IYR2</accession>
<proteinExistence type="predicted"/>